<reference evidence="7" key="2">
    <citation type="submission" date="2021-04" db="EMBL/GenBank/DDBJ databases">
        <authorList>
            <person name="Gilroy R."/>
        </authorList>
    </citation>
    <scope>NUCLEOTIDE SEQUENCE</scope>
    <source>
        <strain evidence="7">ChiHjej12B11-16260</strain>
    </source>
</reference>
<feature type="transmembrane region" description="Helical" evidence="6">
    <location>
        <begin position="389"/>
        <end position="407"/>
    </location>
</feature>
<evidence type="ECO:0000256" key="1">
    <source>
        <dbReference type="ARBA" id="ARBA00004651"/>
    </source>
</evidence>
<dbReference type="InterPro" id="IPR005495">
    <property type="entry name" value="LptG/LptF_permease"/>
</dbReference>
<keyword evidence="5 6" id="KW-0472">Membrane</keyword>
<dbReference type="Pfam" id="PF03739">
    <property type="entry name" value="LptF_LptG"/>
    <property type="match status" value="1"/>
</dbReference>
<dbReference type="GO" id="GO:0015920">
    <property type="term" value="P:lipopolysaccharide transport"/>
    <property type="evidence" value="ECO:0007669"/>
    <property type="project" value="TreeGrafter"/>
</dbReference>
<keyword evidence="2" id="KW-1003">Cell membrane</keyword>
<feature type="transmembrane region" description="Helical" evidence="6">
    <location>
        <begin position="12"/>
        <end position="36"/>
    </location>
</feature>
<gene>
    <name evidence="7" type="ORF">H9982_01715</name>
</gene>
<evidence type="ECO:0000313" key="7">
    <source>
        <dbReference type="EMBL" id="HIX44917.1"/>
    </source>
</evidence>
<reference evidence="7" key="1">
    <citation type="journal article" date="2021" name="PeerJ">
        <title>Extensive microbial diversity within the chicken gut microbiome revealed by metagenomics and culture.</title>
        <authorList>
            <person name="Gilroy R."/>
            <person name="Ravi A."/>
            <person name="Getino M."/>
            <person name="Pursley I."/>
            <person name="Horton D.L."/>
            <person name="Alikhan N.F."/>
            <person name="Baker D."/>
            <person name="Gharbi K."/>
            <person name="Hall N."/>
            <person name="Watson M."/>
            <person name="Adriaenssens E.M."/>
            <person name="Foster-Nyarko E."/>
            <person name="Jarju S."/>
            <person name="Secka A."/>
            <person name="Antonio M."/>
            <person name="Oren A."/>
            <person name="Chaudhuri R.R."/>
            <person name="La Ragione R."/>
            <person name="Hildebrand F."/>
            <person name="Pallen M.J."/>
        </authorList>
    </citation>
    <scope>NUCLEOTIDE SEQUENCE</scope>
    <source>
        <strain evidence="7">ChiHjej12B11-16260</strain>
    </source>
</reference>
<dbReference type="Proteomes" id="UP000824246">
    <property type="component" value="Unassembled WGS sequence"/>
</dbReference>
<dbReference type="PANTHER" id="PTHR33529:SF6">
    <property type="entry name" value="YJGP_YJGQ FAMILY PERMEASE"/>
    <property type="match status" value="1"/>
</dbReference>
<protein>
    <submittedName>
        <fullName evidence="7">LptF/LptG family permease</fullName>
    </submittedName>
</protein>
<comment type="subcellular location">
    <subcellularLocation>
        <location evidence="1">Cell membrane</location>
        <topology evidence="1">Multi-pass membrane protein</topology>
    </subcellularLocation>
</comment>
<feature type="transmembrane region" description="Helical" evidence="6">
    <location>
        <begin position="592"/>
        <end position="611"/>
    </location>
</feature>
<accession>A0A9D2ANY9</accession>
<feature type="transmembrane region" description="Helical" evidence="6">
    <location>
        <begin position="56"/>
        <end position="81"/>
    </location>
</feature>
<evidence type="ECO:0000256" key="4">
    <source>
        <dbReference type="ARBA" id="ARBA00022989"/>
    </source>
</evidence>
<feature type="transmembrane region" description="Helical" evidence="6">
    <location>
        <begin position="414"/>
        <end position="431"/>
    </location>
</feature>
<feature type="transmembrane region" description="Helical" evidence="6">
    <location>
        <begin position="443"/>
        <end position="464"/>
    </location>
</feature>
<keyword evidence="4 6" id="KW-1133">Transmembrane helix</keyword>
<dbReference type="GO" id="GO:0043190">
    <property type="term" value="C:ATP-binding cassette (ABC) transporter complex"/>
    <property type="evidence" value="ECO:0007669"/>
    <property type="project" value="TreeGrafter"/>
</dbReference>
<evidence type="ECO:0000313" key="8">
    <source>
        <dbReference type="Proteomes" id="UP000824246"/>
    </source>
</evidence>
<sequence>MFRPKRLYGFMLQSFLPVFFMTFFICLFIVLMQFLWKYVDEMVGKGLEISVLLELFFYAAVTMVPLALPLSILLASLMTFGNLGERFELLAIKAAGVSLLHVMRPLIFLVSVIAVLAFFFQNDVLPQAQVKMWTLIYSVRQKSPELDIPEGVFYDEISGYNLYVKEKDRRTGVMHNMMIYDMSKGFDNATIVLADSGQLKTTADKKHLVLTLYNGESFENLQTNRTNTYNNIPYRRETFSFKELLINFDANFNRLDDGLMQGQYVGKNYTELRTSIDSMNLVVDSLGANYASRLQVSGYFGMYKNDIDRRSKMSPSERQQDEAAMQQAAQTINLDSLWQGENNQRRQLYVARALERAQTYKNDYNFNSMTVADKRFTIRRHEIELMKKFTLSLACIIFFFIGAPLGAIIRKGGLGVPIVVSVILFIIYYIIDNTGYKMARDGVWPVWQGIWLSSAVLLPLGIFLTSRATKDSAVLNLDVYADFFRQLFGKAGVRKVELKDIVLAPMSPAVAEEKALALTDMCRTFLRDNPRLRYVAFWTKGYDMPTIQNLATVTNSLVEYTSETTDRMVATKLMDYPVIVPEWMLRPVRIRLLSIAVMVFFPVGLPLYWIASQRYAHLTAAVHAIIEANGDLVTLLRKTDSRNE</sequence>
<keyword evidence="3 6" id="KW-0812">Transmembrane</keyword>
<organism evidence="7 8">
    <name type="scientific">Candidatus Barnesiella excrementipullorum</name>
    <dbReference type="NCBI Taxonomy" id="2838479"/>
    <lineage>
        <taxon>Bacteria</taxon>
        <taxon>Pseudomonadati</taxon>
        <taxon>Bacteroidota</taxon>
        <taxon>Bacteroidia</taxon>
        <taxon>Bacteroidales</taxon>
        <taxon>Barnesiellaceae</taxon>
        <taxon>Barnesiella</taxon>
    </lineage>
</organism>
<dbReference type="EMBL" id="DXFB01000043">
    <property type="protein sequence ID" value="HIX44917.1"/>
    <property type="molecule type" value="Genomic_DNA"/>
</dbReference>
<evidence type="ECO:0000256" key="3">
    <source>
        <dbReference type="ARBA" id="ARBA00022692"/>
    </source>
</evidence>
<evidence type="ECO:0000256" key="5">
    <source>
        <dbReference type="ARBA" id="ARBA00023136"/>
    </source>
</evidence>
<dbReference type="AlphaFoldDB" id="A0A9D2ANY9"/>
<evidence type="ECO:0000256" key="2">
    <source>
        <dbReference type="ARBA" id="ARBA00022475"/>
    </source>
</evidence>
<name>A0A9D2ANY9_9BACT</name>
<proteinExistence type="predicted"/>
<dbReference type="PANTHER" id="PTHR33529">
    <property type="entry name" value="SLR0882 PROTEIN-RELATED"/>
    <property type="match status" value="1"/>
</dbReference>
<evidence type="ECO:0000256" key="6">
    <source>
        <dbReference type="SAM" id="Phobius"/>
    </source>
</evidence>
<comment type="caution">
    <text evidence="7">The sequence shown here is derived from an EMBL/GenBank/DDBJ whole genome shotgun (WGS) entry which is preliminary data.</text>
</comment>
<feature type="transmembrane region" description="Helical" evidence="6">
    <location>
        <begin position="102"/>
        <end position="120"/>
    </location>
</feature>